<name>A0A317YP51_STAPS</name>
<feature type="non-terminal residue" evidence="4">
    <location>
        <position position="1"/>
    </location>
</feature>
<dbReference type="GO" id="GO:0044550">
    <property type="term" value="P:secondary metabolite biosynthetic process"/>
    <property type="evidence" value="ECO:0007669"/>
    <property type="project" value="TreeGrafter"/>
</dbReference>
<dbReference type="RefSeq" id="WP_146699729.1">
    <property type="nucleotide sequence ID" value="NZ_QEIT01000492.1"/>
</dbReference>
<dbReference type="AlphaFoldDB" id="A0A317YP51"/>
<dbReference type="PANTHER" id="PTHR45527">
    <property type="entry name" value="NONRIBOSOMAL PEPTIDE SYNTHETASE"/>
    <property type="match status" value="1"/>
</dbReference>
<evidence type="ECO:0000313" key="5">
    <source>
        <dbReference type="Proteomes" id="UP000246800"/>
    </source>
</evidence>
<dbReference type="GO" id="GO:0043041">
    <property type="term" value="P:amino acid activation for nonribosomal peptide biosynthetic process"/>
    <property type="evidence" value="ECO:0007669"/>
    <property type="project" value="TreeGrafter"/>
</dbReference>
<dbReference type="EMBL" id="QEIT01000492">
    <property type="protein sequence ID" value="PWZ68822.1"/>
    <property type="molecule type" value="Genomic_DNA"/>
</dbReference>
<dbReference type="PANTHER" id="PTHR45527:SF1">
    <property type="entry name" value="FATTY ACID SYNTHASE"/>
    <property type="match status" value="1"/>
</dbReference>
<evidence type="ECO:0000256" key="1">
    <source>
        <dbReference type="ARBA" id="ARBA00017625"/>
    </source>
</evidence>
<dbReference type="PROSITE" id="PS00455">
    <property type="entry name" value="AMP_BINDING"/>
    <property type="match status" value="1"/>
</dbReference>
<dbReference type="InterPro" id="IPR000873">
    <property type="entry name" value="AMP-dep_synth/lig_dom"/>
</dbReference>
<reference evidence="4 5" key="1">
    <citation type="journal article" date="2018" name="Vet. Microbiol.">
        <title>Clonal diversity and geographic distribution of methicillin-resistant Staphylococcus pseudintermedius from Australian animals: Discovery of novel sequence types.</title>
        <authorList>
            <person name="Worthing K.A."/>
            <person name="Abraham S."/>
            <person name="Coombs G.W."/>
            <person name="Pang S."/>
            <person name="Saputra S."/>
            <person name="Jordan D."/>
            <person name="Trott D.J."/>
            <person name="Norris J.M."/>
        </authorList>
    </citation>
    <scope>NUCLEOTIDE SEQUENCE [LARGE SCALE GENOMIC DNA]</scope>
    <source>
        <strain evidence="4 5">ST525 1</strain>
    </source>
</reference>
<gene>
    <name evidence="4" type="ORF">DD902_14695</name>
</gene>
<proteinExistence type="predicted"/>
<evidence type="ECO:0000256" key="2">
    <source>
        <dbReference type="ARBA" id="ARBA00032875"/>
    </source>
</evidence>
<comment type="caution">
    <text evidence="4">The sequence shown here is derived from an EMBL/GenBank/DDBJ whole genome shotgun (WGS) entry which is preliminary data.</text>
</comment>
<dbReference type="SUPFAM" id="SSF56801">
    <property type="entry name" value="Acetyl-CoA synthetase-like"/>
    <property type="match status" value="1"/>
</dbReference>
<dbReference type="Gene3D" id="3.40.50.980">
    <property type="match status" value="2"/>
</dbReference>
<accession>A0A317YP51</accession>
<sequence>AYVIYTSGTTGNPKGTLIPHRGIVRFVHQNHYVPLNEKTTILLSGTIAFDAATFEIYGALLNGGKLIVAKTEQLLNPIALEQLINENDVNTMWLTSSLFNQIASERIEVLVPLKYLLIGGEVL</sequence>
<dbReference type="Proteomes" id="UP000246800">
    <property type="component" value="Unassembled WGS sequence"/>
</dbReference>
<organism evidence="4 5">
    <name type="scientific">Staphylococcus pseudintermedius</name>
    <dbReference type="NCBI Taxonomy" id="283734"/>
    <lineage>
        <taxon>Bacteria</taxon>
        <taxon>Bacillati</taxon>
        <taxon>Bacillota</taxon>
        <taxon>Bacilli</taxon>
        <taxon>Bacillales</taxon>
        <taxon>Staphylococcaceae</taxon>
        <taxon>Staphylococcus</taxon>
        <taxon>Staphylococcus intermedius group</taxon>
    </lineage>
</organism>
<evidence type="ECO:0000313" key="4">
    <source>
        <dbReference type="EMBL" id="PWZ68822.1"/>
    </source>
</evidence>
<feature type="domain" description="AMP-dependent synthetase/ligase" evidence="3">
    <location>
        <begin position="1"/>
        <end position="123"/>
    </location>
</feature>
<dbReference type="InterPro" id="IPR020845">
    <property type="entry name" value="AMP-binding_CS"/>
</dbReference>
<dbReference type="GO" id="GO:0005829">
    <property type="term" value="C:cytosol"/>
    <property type="evidence" value="ECO:0007669"/>
    <property type="project" value="TreeGrafter"/>
</dbReference>
<dbReference type="GO" id="GO:0031177">
    <property type="term" value="F:phosphopantetheine binding"/>
    <property type="evidence" value="ECO:0007669"/>
    <property type="project" value="TreeGrafter"/>
</dbReference>
<protein>
    <recommendedName>
        <fullName evidence="1">Putative long chain fatty acid-CoA ligase VraA</fullName>
    </recommendedName>
    <alternativeName>
        <fullName evidence="2">Acyl-CoA synthetase</fullName>
    </alternativeName>
</protein>
<feature type="non-terminal residue" evidence="4">
    <location>
        <position position="123"/>
    </location>
</feature>
<evidence type="ECO:0000259" key="3">
    <source>
        <dbReference type="Pfam" id="PF00501"/>
    </source>
</evidence>
<dbReference type="Pfam" id="PF00501">
    <property type="entry name" value="AMP-binding"/>
    <property type="match status" value="1"/>
</dbReference>